<organism evidence="2 3">
    <name type="scientific">Sphingomonas swuensis</name>
    <dbReference type="NCBI Taxonomy" id="977800"/>
    <lineage>
        <taxon>Bacteria</taxon>
        <taxon>Pseudomonadati</taxon>
        <taxon>Pseudomonadota</taxon>
        <taxon>Alphaproteobacteria</taxon>
        <taxon>Sphingomonadales</taxon>
        <taxon>Sphingomonadaceae</taxon>
        <taxon>Sphingomonas</taxon>
    </lineage>
</organism>
<feature type="region of interest" description="Disordered" evidence="1">
    <location>
        <begin position="1"/>
        <end position="32"/>
    </location>
</feature>
<name>A0ABP7S8G3_9SPHN</name>
<evidence type="ECO:0000313" key="3">
    <source>
        <dbReference type="Proteomes" id="UP001500235"/>
    </source>
</evidence>
<comment type="caution">
    <text evidence="2">The sequence shown here is derived from an EMBL/GenBank/DDBJ whole genome shotgun (WGS) entry which is preliminary data.</text>
</comment>
<keyword evidence="3" id="KW-1185">Reference proteome</keyword>
<proteinExistence type="predicted"/>
<feature type="compositionally biased region" description="Basic and acidic residues" evidence="1">
    <location>
        <begin position="1"/>
        <end position="10"/>
    </location>
</feature>
<evidence type="ECO:0000256" key="1">
    <source>
        <dbReference type="SAM" id="MobiDB-lite"/>
    </source>
</evidence>
<accession>A0ABP7S8G3</accession>
<evidence type="ECO:0000313" key="2">
    <source>
        <dbReference type="EMBL" id="GAA4008274.1"/>
    </source>
</evidence>
<gene>
    <name evidence="2" type="ORF">GCM10022280_01240</name>
</gene>
<dbReference type="EMBL" id="BAABBQ010000001">
    <property type="protein sequence ID" value="GAA4008274.1"/>
    <property type="molecule type" value="Genomic_DNA"/>
</dbReference>
<dbReference type="Proteomes" id="UP001500235">
    <property type="component" value="Unassembled WGS sequence"/>
</dbReference>
<sequence length="74" mass="7975">MESVGREKLGNKAVSTVCQQPHGGPQQEESAESLSIIPVIHRAVDDLAACGEEAWRMANRQPETRAVGPSPPLR</sequence>
<reference evidence="3" key="1">
    <citation type="journal article" date="2019" name="Int. J. Syst. Evol. Microbiol.">
        <title>The Global Catalogue of Microorganisms (GCM) 10K type strain sequencing project: providing services to taxonomists for standard genome sequencing and annotation.</title>
        <authorList>
            <consortium name="The Broad Institute Genomics Platform"/>
            <consortium name="The Broad Institute Genome Sequencing Center for Infectious Disease"/>
            <person name="Wu L."/>
            <person name="Ma J."/>
        </authorList>
    </citation>
    <scope>NUCLEOTIDE SEQUENCE [LARGE SCALE GENOMIC DNA]</scope>
    <source>
        <strain evidence="3">JCM 17563</strain>
    </source>
</reference>
<protein>
    <submittedName>
        <fullName evidence="2">Uncharacterized protein</fullName>
    </submittedName>
</protein>